<dbReference type="EMBL" id="MFUY01000030">
    <property type="protein sequence ID" value="OGI85554.1"/>
    <property type="molecule type" value="Genomic_DNA"/>
</dbReference>
<reference evidence="2 3" key="1">
    <citation type="journal article" date="2016" name="Nat. Commun.">
        <title>Thousands of microbial genomes shed light on interconnected biogeochemical processes in an aquifer system.</title>
        <authorList>
            <person name="Anantharaman K."/>
            <person name="Brown C.T."/>
            <person name="Hug L.A."/>
            <person name="Sharon I."/>
            <person name="Castelle C.J."/>
            <person name="Probst A.J."/>
            <person name="Thomas B.C."/>
            <person name="Singh A."/>
            <person name="Wilkins M.J."/>
            <person name="Karaoz U."/>
            <person name="Brodie E.L."/>
            <person name="Williams K.H."/>
            <person name="Hubbard S.S."/>
            <person name="Banfield J.F."/>
        </authorList>
    </citation>
    <scope>NUCLEOTIDE SEQUENCE [LARGE SCALE GENOMIC DNA]</scope>
</reference>
<name>A0A1F6WUR2_9BACT</name>
<organism evidence="2 3">
    <name type="scientific">Candidatus Nomurabacteria bacterium RIFCSPLOWO2_01_FULL_41_12</name>
    <dbReference type="NCBI Taxonomy" id="1801774"/>
    <lineage>
        <taxon>Bacteria</taxon>
        <taxon>Candidatus Nomuraibacteriota</taxon>
    </lineage>
</organism>
<dbReference type="Proteomes" id="UP000176187">
    <property type="component" value="Unassembled WGS sequence"/>
</dbReference>
<sequence length="319" mass="34674">MFNKRNKFFEITLMAVLGAMLFACSPVLSYAQYSNIYTSNQSSSTTHPASNITTSSATLNGSVSVISNLYTAAWFEYGINTNLGYSTPRISYGSGYFSYNYNISGLGANTTYYFRTVTQNAYGIQYGNMDSFTTDYLNINDNDATIISPSALTAITTPANSISNNGARLNGLILNKTNDASNAWFEWGTSLNLGNITTPISTGVVPSVKHVNTITGLLPGTTYYFRAVVENSSWRNNGSILSFVTSSEKQTKIQNINANSTIKENSSNENQPTFGAAVFGAGSFFPTSILGLLILLILVLSLIILSKHLYSKFLDKKHS</sequence>
<proteinExistence type="predicted"/>
<dbReference type="STRING" id="1801774.A3A05_02370"/>
<keyword evidence="1" id="KW-0472">Membrane</keyword>
<accession>A0A1F6WUR2</accession>
<keyword evidence="1" id="KW-0812">Transmembrane</keyword>
<evidence type="ECO:0000313" key="3">
    <source>
        <dbReference type="Proteomes" id="UP000176187"/>
    </source>
</evidence>
<evidence type="ECO:0000256" key="1">
    <source>
        <dbReference type="SAM" id="Phobius"/>
    </source>
</evidence>
<keyword evidence="1" id="KW-1133">Transmembrane helix</keyword>
<feature type="transmembrane region" description="Helical" evidence="1">
    <location>
        <begin position="289"/>
        <end position="310"/>
    </location>
</feature>
<gene>
    <name evidence="2" type="ORF">A3A05_02370</name>
</gene>
<evidence type="ECO:0008006" key="4">
    <source>
        <dbReference type="Google" id="ProtNLM"/>
    </source>
</evidence>
<dbReference type="AlphaFoldDB" id="A0A1F6WUR2"/>
<evidence type="ECO:0000313" key="2">
    <source>
        <dbReference type="EMBL" id="OGI85554.1"/>
    </source>
</evidence>
<dbReference type="PROSITE" id="PS51257">
    <property type="entry name" value="PROKAR_LIPOPROTEIN"/>
    <property type="match status" value="1"/>
</dbReference>
<comment type="caution">
    <text evidence="2">The sequence shown here is derived from an EMBL/GenBank/DDBJ whole genome shotgun (WGS) entry which is preliminary data.</text>
</comment>
<protein>
    <recommendedName>
        <fullName evidence="4">Fibronectin type-III domain-containing protein</fullName>
    </recommendedName>
</protein>